<reference evidence="3" key="1">
    <citation type="submission" date="2021-02" db="EMBL/GenBank/DDBJ databases">
        <authorList>
            <person name="Nowell W R."/>
        </authorList>
    </citation>
    <scope>NUCLEOTIDE SEQUENCE</scope>
</reference>
<feature type="region of interest" description="Disordered" evidence="1">
    <location>
        <begin position="126"/>
        <end position="160"/>
    </location>
</feature>
<dbReference type="EMBL" id="CAJOBS010001889">
    <property type="protein sequence ID" value="CAF4771866.1"/>
    <property type="molecule type" value="Genomic_DNA"/>
</dbReference>
<evidence type="ECO:0000259" key="2">
    <source>
        <dbReference type="Pfam" id="PF07842"/>
    </source>
</evidence>
<evidence type="ECO:0000313" key="4">
    <source>
        <dbReference type="Proteomes" id="UP000663838"/>
    </source>
</evidence>
<protein>
    <recommendedName>
        <fullName evidence="2">GCF C-terminal domain-containing protein</fullName>
    </recommendedName>
</protein>
<feature type="compositionally biased region" description="Acidic residues" evidence="1">
    <location>
        <begin position="126"/>
        <end position="155"/>
    </location>
</feature>
<dbReference type="GO" id="GO:0032040">
    <property type="term" value="C:small-subunit processome"/>
    <property type="evidence" value="ECO:0007669"/>
    <property type="project" value="TreeGrafter"/>
</dbReference>
<dbReference type="GO" id="GO:0000462">
    <property type="term" value="P:maturation of SSU-rRNA from tricistronic rRNA transcript (SSU-rRNA, 5.8S rRNA, LSU-rRNA)"/>
    <property type="evidence" value="ECO:0007669"/>
    <property type="project" value="TreeGrafter"/>
</dbReference>
<dbReference type="AlphaFoldDB" id="A0A821MSJ6"/>
<dbReference type="Proteomes" id="UP000663838">
    <property type="component" value="Unassembled WGS sequence"/>
</dbReference>
<dbReference type="InterPro" id="IPR040382">
    <property type="entry name" value="NOL10/Enp2"/>
</dbReference>
<evidence type="ECO:0000313" key="3">
    <source>
        <dbReference type="EMBL" id="CAF4771866.1"/>
    </source>
</evidence>
<comment type="caution">
    <text evidence="3">The sequence shown here is derived from an EMBL/GenBank/DDBJ whole genome shotgun (WGS) entry which is preliminary data.</text>
</comment>
<dbReference type="PANTHER" id="PTHR14927">
    <property type="entry name" value="NUCLEOLAR PROTEIN 10"/>
    <property type="match status" value="1"/>
</dbReference>
<organism evidence="3 4">
    <name type="scientific">Rotaria socialis</name>
    <dbReference type="NCBI Taxonomy" id="392032"/>
    <lineage>
        <taxon>Eukaryota</taxon>
        <taxon>Metazoa</taxon>
        <taxon>Spiralia</taxon>
        <taxon>Gnathifera</taxon>
        <taxon>Rotifera</taxon>
        <taxon>Eurotatoria</taxon>
        <taxon>Bdelloidea</taxon>
        <taxon>Philodinida</taxon>
        <taxon>Philodinidae</taxon>
        <taxon>Rotaria</taxon>
    </lineage>
</organism>
<dbReference type="InterPro" id="IPR022783">
    <property type="entry name" value="GCFC_dom"/>
</dbReference>
<gene>
    <name evidence="3" type="ORF">TOA249_LOCUS21636</name>
</gene>
<accession>A0A821MSJ6</accession>
<sequence length="344" mass="41198">MHGYFMNIRLYNQAKSVAEPFAFAEYRKKKLHEKIYLKRVKSRVPMPIASIVNKDLAEKLQQNKSELNIKNKKKQKSLENKETPSILIDTRFQSLFTNLDMQIDANHKYFKSIAPLVSRLNKQTAVEDESISNENEEEEREDNLIDDILTSEEEKETTHRKTKLVPLDAINDTLIKKLFVHYFLSTNMYPHTILHLHMAANNMLTDRQVRKFDEDTTVALEHDSSYLQKMMSDEENKYKKYRLWDLEGPVLHGYLKEHLTSNWNIYDDDQELIDLFWKWKQILEDETIDVTIDNSIQSTENMNPYHRLVWDVWMPFLRKSIREWNPREPDDLIDFIERWIPYLP</sequence>
<evidence type="ECO:0000256" key="1">
    <source>
        <dbReference type="SAM" id="MobiDB-lite"/>
    </source>
</evidence>
<feature type="domain" description="GCF C-terminal" evidence="2">
    <location>
        <begin position="226"/>
        <end position="344"/>
    </location>
</feature>
<dbReference type="Pfam" id="PF07842">
    <property type="entry name" value="GCFC"/>
    <property type="match status" value="1"/>
</dbReference>
<name>A0A821MSJ6_9BILA</name>
<dbReference type="GO" id="GO:0030686">
    <property type="term" value="C:90S preribosome"/>
    <property type="evidence" value="ECO:0007669"/>
    <property type="project" value="TreeGrafter"/>
</dbReference>
<dbReference type="PANTHER" id="PTHR14927:SF0">
    <property type="entry name" value="NUCLEOLAR PROTEIN 10"/>
    <property type="match status" value="1"/>
</dbReference>
<proteinExistence type="predicted"/>